<dbReference type="Pfam" id="PF00665">
    <property type="entry name" value="rve"/>
    <property type="match status" value="1"/>
</dbReference>
<dbReference type="AlphaFoldDB" id="A0A4R4MWS0"/>
<dbReference type="PANTHER" id="PTHR46889:SF5">
    <property type="entry name" value="INTEGRASE PROTEIN"/>
    <property type="match status" value="1"/>
</dbReference>
<dbReference type="NCBIfam" id="NF033516">
    <property type="entry name" value="transpos_IS3"/>
    <property type="match status" value="1"/>
</dbReference>
<dbReference type="InterPro" id="IPR050900">
    <property type="entry name" value="Transposase_IS3/IS150/IS904"/>
</dbReference>
<dbReference type="OrthoDB" id="52928at2"/>
<evidence type="ECO:0000313" key="3">
    <source>
        <dbReference type="EMBL" id="TDC00658.1"/>
    </source>
</evidence>
<feature type="region of interest" description="Disordered" evidence="1">
    <location>
        <begin position="20"/>
        <end position="48"/>
    </location>
</feature>
<evidence type="ECO:0000313" key="4">
    <source>
        <dbReference type="Proteomes" id="UP000295431"/>
    </source>
</evidence>
<evidence type="ECO:0000259" key="2">
    <source>
        <dbReference type="PROSITE" id="PS50994"/>
    </source>
</evidence>
<comment type="caution">
    <text evidence="3">The sequence shown here is derived from an EMBL/GenBank/DDBJ whole genome shotgun (WGS) entry which is preliminary data.</text>
</comment>
<accession>A0A4R4MWS0</accession>
<protein>
    <submittedName>
        <fullName evidence="3">IS3 family transposase</fullName>
    </submittedName>
</protein>
<dbReference type="GO" id="GO:0015074">
    <property type="term" value="P:DNA integration"/>
    <property type="evidence" value="ECO:0007669"/>
    <property type="project" value="InterPro"/>
</dbReference>
<dbReference type="Proteomes" id="UP000295431">
    <property type="component" value="Unassembled WGS sequence"/>
</dbReference>
<sequence>MLVEHLPIRTSCALSGVPRSSFYRRRNPAPDNSEPMGRPAPPNALSESERAELVETLNSDRFADKAPRQVWAALLDEGVYLASVSTMYRELRRRDQVRERRAQARHQARTKPYLAARAPNQIWSWDITKLPGPGPRQFYDLYVMLDIFSRLVVHWEVHLRESGELAEQFMQNSFVANGGIVPGTIHSDNGTSMTSKPVTELLADLDIIKSHSRPKVSNDNPFSEAQFKTLKYCPVFPARFDSLDEAETFCHHFFDYYNHRHYHAGIGLHTPFTMHIGTAQAIQHKRAATIAAFRAANPQRFTQTPTLPKIPTLAQINRPAEDTTDQTSPADQEKHAA</sequence>
<reference evidence="3 4" key="1">
    <citation type="submission" date="2019-03" db="EMBL/GenBank/DDBJ databases">
        <title>Draft genome sequences of novel Actinobacteria.</title>
        <authorList>
            <person name="Sahin N."/>
            <person name="Ay H."/>
            <person name="Saygin H."/>
        </authorList>
    </citation>
    <scope>NUCLEOTIDE SEQUENCE [LARGE SCALE GENOMIC DNA]</scope>
    <source>
        <strain evidence="3 4">DSM 45347</strain>
    </source>
</reference>
<dbReference type="InterPro" id="IPR001584">
    <property type="entry name" value="Integrase_cat-core"/>
</dbReference>
<dbReference type="PANTHER" id="PTHR46889">
    <property type="entry name" value="TRANSPOSASE INSF FOR INSERTION SEQUENCE IS3B-RELATED"/>
    <property type="match status" value="1"/>
</dbReference>
<dbReference type="SUPFAM" id="SSF53098">
    <property type="entry name" value="Ribonuclease H-like"/>
    <property type="match status" value="1"/>
</dbReference>
<dbReference type="PROSITE" id="PS50994">
    <property type="entry name" value="INTEGRASE"/>
    <property type="match status" value="1"/>
</dbReference>
<feature type="region of interest" description="Disordered" evidence="1">
    <location>
        <begin position="312"/>
        <end position="337"/>
    </location>
</feature>
<dbReference type="InterPro" id="IPR036397">
    <property type="entry name" value="RNaseH_sf"/>
</dbReference>
<feature type="domain" description="Integrase catalytic" evidence="2">
    <location>
        <begin position="115"/>
        <end position="279"/>
    </location>
</feature>
<name>A0A4R4MWS0_9ACTN</name>
<gene>
    <name evidence="3" type="ORF">E1284_40610</name>
</gene>
<dbReference type="InterPro" id="IPR012337">
    <property type="entry name" value="RNaseH-like_sf"/>
</dbReference>
<evidence type="ECO:0000256" key="1">
    <source>
        <dbReference type="SAM" id="MobiDB-lite"/>
    </source>
</evidence>
<dbReference type="InterPro" id="IPR048020">
    <property type="entry name" value="Transpos_IS3"/>
</dbReference>
<proteinExistence type="predicted"/>
<keyword evidence="4" id="KW-1185">Reference proteome</keyword>
<dbReference type="GO" id="GO:0003676">
    <property type="term" value="F:nucleic acid binding"/>
    <property type="evidence" value="ECO:0007669"/>
    <property type="project" value="InterPro"/>
</dbReference>
<dbReference type="EMBL" id="SMJW01000531">
    <property type="protein sequence ID" value="TDC00658.1"/>
    <property type="molecule type" value="Genomic_DNA"/>
</dbReference>
<dbReference type="Gene3D" id="3.30.420.10">
    <property type="entry name" value="Ribonuclease H-like superfamily/Ribonuclease H"/>
    <property type="match status" value="1"/>
</dbReference>
<organism evidence="3 4">
    <name type="scientific">Actinomadura bangladeshensis</name>
    <dbReference type="NCBI Taxonomy" id="453573"/>
    <lineage>
        <taxon>Bacteria</taxon>
        <taxon>Bacillati</taxon>
        <taxon>Actinomycetota</taxon>
        <taxon>Actinomycetes</taxon>
        <taxon>Streptosporangiales</taxon>
        <taxon>Thermomonosporaceae</taxon>
        <taxon>Actinomadura</taxon>
    </lineage>
</organism>